<evidence type="ECO:0000313" key="13">
    <source>
        <dbReference type="EMBL" id="TCK04014.1"/>
    </source>
</evidence>
<dbReference type="RefSeq" id="WP_132527053.1">
    <property type="nucleotide sequence ID" value="NZ_SMFV01000004.1"/>
</dbReference>
<reference evidence="13 14" key="1">
    <citation type="submission" date="2019-03" db="EMBL/GenBank/DDBJ databases">
        <title>Genomic Encyclopedia of Archaeal and Bacterial Type Strains, Phase II (KMG-II): from individual species to whole genera.</title>
        <authorList>
            <person name="Goeker M."/>
        </authorList>
    </citation>
    <scope>NUCLEOTIDE SEQUENCE [LARGE SCALE GENOMIC DNA]</scope>
    <source>
        <strain evidence="13 14">DSM 24425</strain>
    </source>
</reference>
<dbReference type="PANTHER" id="PTHR11806">
    <property type="entry name" value="GLUCOSE INHIBITED DIVISION PROTEIN A"/>
    <property type="match status" value="1"/>
</dbReference>
<comment type="catalytic activity">
    <reaction evidence="11">
        <text>uridine(54) in tRNA + (6R)-5,10-methylene-5,6,7,8-tetrahydrofolate + NADH + H(+) = 5-methyluridine(54) in tRNA + (6S)-5,6,7,8-tetrahydrofolate + NAD(+)</text>
        <dbReference type="Rhea" id="RHEA:16873"/>
        <dbReference type="Rhea" id="RHEA-COMP:10167"/>
        <dbReference type="Rhea" id="RHEA-COMP:10193"/>
        <dbReference type="ChEBI" id="CHEBI:15378"/>
        <dbReference type="ChEBI" id="CHEBI:15636"/>
        <dbReference type="ChEBI" id="CHEBI:57453"/>
        <dbReference type="ChEBI" id="CHEBI:57540"/>
        <dbReference type="ChEBI" id="CHEBI:57945"/>
        <dbReference type="ChEBI" id="CHEBI:65315"/>
        <dbReference type="ChEBI" id="CHEBI:74447"/>
        <dbReference type="EC" id="2.1.1.74"/>
    </reaction>
</comment>
<dbReference type="InterPro" id="IPR036188">
    <property type="entry name" value="FAD/NAD-bd_sf"/>
</dbReference>
<keyword evidence="9 11" id="KW-0521">NADP</keyword>
<evidence type="ECO:0000256" key="2">
    <source>
        <dbReference type="ARBA" id="ARBA00003717"/>
    </source>
</evidence>
<dbReference type="InterPro" id="IPR040131">
    <property type="entry name" value="MnmG_N"/>
</dbReference>
<name>A0A4R1G893_9BACT</name>
<evidence type="ECO:0000256" key="9">
    <source>
        <dbReference type="ARBA" id="ARBA00022857"/>
    </source>
</evidence>
<comment type="subcellular location">
    <subcellularLocation>
        <location evidence="11">Cytoplasm</location>
    </subcellularLocation>
</comment>
<keyword evidence="7 11" id="KW-0819">tRNA processing</keyword>
<evidence type="ECO:0000256" key="6">
    <source>
        <dbReference type="ARBA" id="ARBA00022679"/>
    </source>
</evidence>
<dbReference type="InterPro" id="IPR020595">
    <property type="entry name" value="MnmG-rel_CS"/>
</dbReference>
<keyword evidence="6 11" id="KW-0808">Transferase</keyword>
<comment type="function">
    <text evidence="11">Catalyzes the folate-dependent formation of 5-methyl-uridine at position 54 (M-5-U54) in all tRNAs.</text>
</comment>
<evidence type="ECO:0000256" key="8">
    <source>
        <dbReference type="ARBA" id="ARBA00022827"/>
    </source>
</evidence>
<dbReference type="InterPro" id="IPR004417">
    <property type="entry name" value="TrmFO"/>
</dbReference>
<dbReference type="SUPFAM" id="SSF51905">
    <property type="entry name" value="FAD/NAD(P)-binding domain"/>
    <property type="match status" value="1"/>
</dbReference>
<keyword evidence="5 11" id="KW-0285">Flavoprotein</keyword>
<dbReference type="NCBIfam" id="NF003739">
    <property type="entry name" value="PRK05335.1"/>
    <property type="match status" value="1"/>
</dbReference>
<dbReference type="AlphaFoldDB" id="A0A4R1G893"/>
<organism evidence="13 14">
    <name type="scientific">Phorcysia thermohydrogeniphila</name>
    <dbReference type="NCBI Taxonomy" id="936138"/>
    <lineage>
        <taxon>Bacteria</taxon>
        <taxon>Pseudomonadati</taxon>
        <taxon>Aquificota</taxon>
        <taxon>Aquificia</taxon>
        <taxon>Desulfurobacteriales</taxon>
        <taxon>Desulfurobacteriaceae</taxon>
        <taxon>Phorcysia</taxon>
    </lineage>
</organism>
<dbReference type="PROSITE" id="PS01281">
    <property type="entry name" value="GIDA_2"/>
    <property type="match status" value="1"/>
</dbReference>
<dbReference type="Pfam" id="PF01134">
    <property type="entry name" value="GIDA"/>
    <property type="match status" value="1"/>
</dbReference>
<comment type="caution">
    <text evidence="13">The sequence shown here is derived from an EMBL/GenBank/DDBJ whole genome shotgun (WGS) entry which is preliminary data.</text>
</comment>
<dbReference type="GO" id="GO:0030488">
    <property type="term" value="P:tRNA methylation"/>
    <property type="evidence" value="ECO:0007669"/>
    <property type="project" value="TreeGrafter"/>
</dbReference>
<feature type="binding site" evidence="11">
    <location>
        <begin position="11"/>
        <end position="16"/>
    </location>
    <ligand>
        <name>FAD</name>
        <dbReference type="ChEBI" id="CHEBI:57692"/>
    </ligand>
</feature>
<dbReference type="GO" id="GO:0050660">
    <property type="term" value="F:flavin adenine dinucleotide binding"/>
    <property type="evidence" value="ECO:0007669"/>
    <property type="project" value="UniProtKB-UniRule"/>
</dbReference>
<dbReference type="EMBL" id="SMFV01000004">
    <property type="protein sequence ID" value="TCK04014.1"/>
    <property type="molecule type" value="Genomic_DNA"/>
</dbReference>
<evidence type="ECO:0000256" key="4">
    <source>
        <dbReference type="ARBA" id="ARBA00022603"/>
    </source>
</evidence>
<comment type="function">
    <text evidence="2">NAD-binding protein involved in the addition of a carboxymethylaminomethyl (cmnm) group at the wobble position (U34) of certain tRNAs, forming tRNA-cmnm(5)s(2)U34.</text>
</comment>
<evidence type="ECO:0000256" key="10">
    <source>
        <dbReference type="ARBA" id="ARBA00023027"/>
    </source>
</evidence>
<dbReference type="Proteomes" id="UP000295777">
    <property type="component" value="Unassembled WGS sequence"/>
</dbReference>
<dbReference type="GO" id="GO:0005829">
    <property type="term" value="C:cytosol"/>
    <property type="evidence" value="ECO:0007669"/>
    <property type="project" value="TreeGrafter"/>
</dbReference>
<feature type="domain" description="MnmG N-terminal" evidence="12">
    <location>
        <begin position="7"/>
        <end position="369"/>
    </location>
</feature>
<dbReference type="GO" id="GO:0047151">
    <property type="term" value="F:tRNA (uracil(54)-C5)-methyltransferase activity, 5,10-methylenetetrahydrofolate-dependent"/>
    <property type="evidence" value="ECO:0007669"/>
    <property type="project" value="UniProtKB-UniRule"/>
</dbReference>
<evidence type="ECO:0000313" key="14">
    <source>
        <dbReference type="Proteomes" id="UP000295777"/>
    </source>
</evidence>
<keyword evidence="10 11" id="KW-0520">NAD</keyword>
<dbReference type="NCBIfam" id="TIGR00137">
    <property type="entry name" value="gid_trmFO"/>
    <property type="match status" value="1"/>
</dbReference>
<keyword evidence="4 11" id="KW-0489">Methyltransferase</keyword>
<keyword evidence="14" id="KW-1185">Reference proteome</keyword>
<accession>A0A4R1G893</accession>
<proteinExistence type="inferred from homology"/>
<sequence>MKGKEVINVIGAGLAGVEAAWRIAQSGHKVRLFEMRPKKTTPAHKTDKFAELVCSNTLGGKELTTPRGLLKAEMELLDSLVVEAAKKTEVPAGGALAVDRDKFADYITEKIENHPNIEVIREEVKEIPEEGITIVATGPLTSDEFSEYLRNYLGEKELYFYDAISPIVYADTIDYSKCFWGSRYGKGGDDYLNCPMTEEEYERFYNTLMEAEKVPLKDFEKACYFEGCMPIEEMAERGKQTLLFGPLRPVGIIDPRTGKQPFAVVQLRKENKEGTLLNLVGFQTKLKYPEQKRVFRLIPGLENAEFARYGSIHRNTFINSPKLLLRTLQLKKNPKVLFAGQITGVEGYPESAASGIIAGMNAVRLLEGKTPVYPPETTMIGALLKYITEADPKSFQPMNANFGLLPPPEKRIRGKKERRAYLAEKALKDMKEWLKELS</sequence>
<comment type="catalytic activity">
    <reaction evidence="11">
        <text>uridine(54) in tRNA + (6R)-5,10-methylene-5,6,7,8-tetrahydrofolate + NADPH + H(+) = 5-methyluridine(54) in tRNA + (6S)-5,6,7,8-tetrahydrofolate + NADP(+)</text>
        <dbReference type="Rhea" id="RHEA:62372"/>
        <dbReference type="Rhea" id="RHEA-COMP:10167"/>
        <dbReference type="Rhea" id="RHEA-COMP:10193"/>
        <dbReference type="ChEBI" id="CHEBI:15378"/>
        <dbReference type="ChEBI" id="CHEBI:15636"/>
        <dbReference type="ChEBI" id="CHEBI:57453"/>
        <dbReference type="ChEBI" id="CHEBI:57783"/>
        <dbReference type="ChEBI" id="CHEBI:58349"/>
        <dbReference type="ChEBI" id="CHEBI:65315"/>
        <dbReference type="ChEBI" id="CHEBI:74447"/>
        <dbReference type="EC" id="2.1.1.74"/>
    </reaction>
</comment>
<dbReference type="EC" id="2.1.1.74" evidence="11"/>
<comment type="similarity">
    <text evidence="11">Belongs to the MnmG family. TrmFO subfamily.</text>
</comment>
<evidence type="ECO:0000259" key="12">
    <source>
        <dbReference type="Pfam" id="PF01134"/>
    </source>
</evidence>
<keyword evidence="3 11" id="KW-0963">Cytoplasm</keyword>
<evidence type="ECO:0000256" key="11">
    <source>
        <dbReference type="HAMAP-Rule" id="MF_01037"/>
    </source>
</evidence>
<dbReference type="GO" id="GO:0002098">
    <property type="term" value="P:tRNA wobble uridine modification"/>
    <property type="evidence" value="ECO:0007669"/>
    <property type="project" value="TreeGrafter"/>
</dbReference>
<protein>
    <recommendedName>
        <fullName evidence="11">Methylenetetrahydrofolate--tRNA-(uracil-5-)-methyltransferase TrmFO</fullName>
        <ecNumber evidence="11">2.1.1.74</ecNumber>
    </recommendedName>
    <alternativeName>
        <fullName evidence="11">Folate-dependent tRNA (uracil-5-)-methyltransferase</fullName>
    </alternativeName>
    <alternativeName>
        <fullName evidence="11">Folate-dependent tRNA(M-5-U54)-methyltransferase</fullName>
    </alternativeName>
</protein>
<evidence type="ECO:0000256" key="1">
    <source>
        <dbReference type="ARBA" id="ARBA00001974"/>
    </source>
</evidence>
<dbReference type="PANTHER" id="PTHR11806:SF2">
    <property type="entry name" value="METHYLENETETRAHYDROFOLATE--TRNA-(URACIL-5-)-METHYLTRANSFERASE TRMFO"/>
    <property type="match status" value="1"/>
</dbReference>
<dbReference type="FunFam" id="3.50.50.60:FF:000035">
    <property type="entry name" value="Methylenetetrahydrofolate--tRNA-(uracil-5-)-methyltransferase TrmFO"/>
    <property type="match status" value="1"/>
</dbReference>
<evidence type="ECO:0000256" key="7">
    <source>
        <dbReference type="ARBA" id="ARBA00022694"/>
    </source>
</evidence>
<dbReference type="Gene3D" id="3.50.50.60">
    <property type="entry name" value="FAD/NAD(P)-binding domain"/>
    <property type="match status" value="2"/>
</dbReference>
<gene>
    <name evidence="11" type="primary">trmFO</name>
    <name evidence="13" type="ORF">CLV27_1331</name>
</gene>
<dbReference type="HAMAP" id="MF_01037">
    <property type="entry name" value="TrmFO"/>
    <property type="match status" value="1"/>
</dbReference>
<dbReference type="OrthoDB" id="9803114at2"/>
<evidence type="ECO:0000256" key="5">
    <source>
        <dbReference type="ARBA" id="ARBA00022630"/>
    </source>
</evidence>
<comment type="cofactor">
    <cofactor evidence="1 11">
        <name>FAD</name>
        <dbReference type="ChEBI" id="CHEBI:57692"/>
    </cofactor>
</comment>
<keyword evidence="8 11" id="KW-0274">FAD</keyword>
<evidence type="ECO:0000256" key="3">
    <source>
        <dbReference type="ARBA" id="ARBA00022490"/>
    </source>
</evidence>
<dbReference type="InterPro" id="IPR002218">
    <property type="entry name" value="MnmG-rel"/>
</dbReference>